<evidence type="ECO:0000313" key="3">
    <source>
        <dbReference type="Proteomes" id="UP000605259"/>
    </source>
</evidence>
<organism evidence="2 3">
    <name type="scientific">Priestia taiwanensis</name>
    <dbReference type="NCBI Taxonomy" id="1347902"/>
    <lineage>
        <taxon>Bacteria</taxon>
        <taxon>Bacillati</taxon>
        <taxon>Bacillota</taxon>
        <taxon>Bacilli</taxon>
        <taxon>Bacillales</taxon>
        <taxon>Bacillaceae</taxon>
        <taxon>Priestia</taxon>
    </lineage>
</organism>
<keyword evidence="3" id="KW-1185">Reference proteome</keyword>
<keyword evidence="1" id="KW-1133">Transmembrane helix</keyword>
<proteinExistence type="predicted"/>
<evidence type="ECO:0000313" key="2">
    <source>
        <dbReference type="EMBL" id="GGE80814.1"/>
    </source>
</evidence>
<protein>
    <submittedName>
        <fullName evidence="2">Uncharacterized protein</fullName>
    </submittedName>
</protein>
<feature type="transmembrane region" description="Helical" evidence="1">
    <location>
        <begin position="24"/>
        <end position="42"/>
    </location>
</feature>
<keyword evidence="1" id="KW-0472">Membrane</keyword>
<dbReference type="EMBL" id="BMFK01000004">
    <property type="protein sequence ID" value="GGE80814.1"/>
    <property type="molecule type" value="Genomic_DNA"/>
</dbReference>
<reference evidence="2" key="2">
    <citation type="submission" date="2020-09" db="EMBL/GenBank/DDBJ databases">
        <authorList>
            <person name="Sun Q."/>
            <person name="Zhou Y."/>
        </authorList>
    </citation>
    <scope>NUCLEOTIDE SEQUENCE</scope>
    <source>
        <strain evidence="2">CGMCC 1.12698</strain>
    </source>
</reference>
<name>A0A917ES45_9BACI</name>
<comment type="caution">
    <text evidence="2">The sequence shown here is derived from an EMBL/GenBank/DDBJ whole genome shotgun (WGS) entry which is preliminary data.</text>
</comment>
<reference evidence="2" key="1">
    <citation type="journal article" date="2014" name="Int. J. Syst. Evol. Microbiol.">
        <title>Complete genome sequence of Corynebacterium casei LMG S-19264T (=DSM 44701T), isolated from a smear-ripened cheese.</title>
        <authorList>
            <consortium name="US DOE Joint Genome Institute (JGI-PGF)"/>
            <person name="Walter F."/>
            <person name="Albersmeier A."/>
            <person name="Kalinowski J."/>
            <person name="Ruckert C."/>
        </authorList>
    </citation>
    <scope>NUCLEOTIDE SEQUENCE</scope>
    <source>
        <strain evidence="2">CGMCC 1.12698</strain>
    </source>
</reference>
<dbReference type="Proteomes" id="UP000605259">
    <property type="component" value="Unassembled WGS sequence"/>
</dbReference>
<keyword evidence="1" id="KW-0812">Transmembrane</keyword>
<dbReference type="RefSeq" id="WP_188389587.1">
    <property type="nucleotide sequence ID" value="NZ_BMFK01000004.1"/>
</dbReference>
<evidence type="ECO:0000256" key="1">
    <source>
        <dbReference type="SAM" id="Phobius"/>
    </source>
</evidence>
<sequence>MILWVCALLADIWMQGLVNAVKDNYINILAISMIAFCNYMIFRKQQEN</sequence>
<gene>
    <name evidence="2" type="ORF">GCM10007140_32900</name>
</gene>
<dbReference type="AlphaFoldDB" id="A0A917ES45"/>
<accession>A0A917ES45</accession>